<dbReference type="InterPro" id="IPR049730">
    <property type="entry name" value="SNF2/RAD54-like_C"/>
</dbReference>
<gene>
    <name evidence="4" type="ORF">ACD_71C00130G0009</name>
</gene>
<dbReference type="InterPro" id="IPR001650">
    <property type="entry name" value="Helicase_C-like"/>
</dbReference>
<organism evidence="4">
    <name type="scientific">uncultured bacterium</name>
    <name type="common">gcode 4</name>
    <dbReference type="NCBI Taxonomy" id="1234023"/>
    <lineage>
        <taxon>Bacteria</taxon>
        <taxon>environmental samples</taxon>
    </lineage>
</organism>
<protein>
    <recommendedName>
        <fullName evidence="5">Helicase protein</fullName>
    </recommendedName>
</protein>
<dbReference type="InterPro" id="IPR025202">
    <property type="entry name" value="PLD-like_dom"/>
</dbReference>
<comment type="caution">
    <text evidence="4">The sequence shown here is derived from an EMBL/GenBank/DDBJ whole genome shotgun (WGS) entry which is preliminary data.</text>
</comment>
<dbReference type="SMART" id="SM00490">
    <property type="entry name" value="HELICc"/>
    <property type="match status" value="1"/>
</dbReference>
<dbReference type="PANTHER" id="PTHR45766">
    <property type="entry name" value="DNA ANNEALING HELICASE AND ENDONUCLEASE ZRANB3 FAMILY MEMBER"/>
    <property type="match status" value="1"/>
</dbReference>
<dbReference type="PROSITE" id="PS51192">
    <property type="entry name" value="HELICASE_ATP_BIND_1"/>
    <property type="match status" value="1"/>
</dbReference>
<reference evidence="4" key="1">
    <citation type="journal article" date="2012" name="Science">
        <title>Fermentation, hydrogen, and sulfur metabolism in multiple uncultivated bacterial phyla.</title>
        <authorList>
            <person name="Wrighton K.C."/>
            <person name="Thomas B.C."/>
            <person name="Sharon I."/>
            <person name="Miller C.S."/>
            <person name="Castelle C.J."/>
            <person name="VerBerkmoes N.C."/>
            <person name="Wilkins M.J."/>
            <person name="Hettich R.L."/>
            <person name="Lipton M.S."/>
            <person name="Williams K.H."/>
            <person name="Long P.E."/>
            <person name="Banfield J.F."/>
        </authorList>
    </citation>
    <scope>NUCLEOTIDE SEQUENCE [LARGE SCALE GENOMIC DNA]</scope>
</reference>
<accession>K1Z4G9</accession>
<dbReference type="SMART" id="SM00487">
    <property type="entry name" value="DEXDc"/>
    <property type="match status" value="1"/>
</dbReference>
<feature type="domain" description="Helicase C-terminal" evidence="3">
    <location>
        <begin position="639"/>
        <end position="797"/>
    </location>
</feature>
<proteinExistence type="predicted"/>
<dbReference type="Pfam" id="PF00176">
    <property type="entry name" value="SNF2-rel_dom"/>
    <property type="match status" value="1"/>
</dbReference>
<evidence type="ECO:0008006" key="5">
    <source>
        <dbReference type="Google" id="ProtNLM"/>
    </source>
</evidence>
<dbReference type="Gene3D" id="3.40.50.300">
    <property type="entry name" value="P-loop containing nucleotide triphosphate hydrolases"/>
    <property type="match status" value="2"/>
</dbReference>
<dbReference type="PANTHER" id="PTHR45766:SF6">
    <property type="entry name" value="SWI_SNF-RELATED MATRIX-ASSOCIATED ACTIN-DEPENDENT REGULATOR OF CHROMATIN SUBFAMILY A-LIKE PROTEIN 1"/>
    <property type="match status" value="1"/>
</dbReference>
<dbReference type="AlphaFoldDB" id="K1Z4G9"/>
<dbReference type="SUPFAM" id="SSF56024">
    <property type="entry name" value="Phospholipase D/nuclease"/>
    <property type="match status" value="1"/>
</dbReference>
<dbReference type="GO" id="GO:0016787">
    <property type="term" value="F:hydrolase activity"/>
    <property type="evidence" value="ECO:0007669"/>
    <property type="project" value="UniProtKB-KW"/>
</dbReference>
<evidence type="ECO:0000313" key="4">
    <source>
        <dbReference type="EMBL" id="EKD44447.1"/>
    </source>
</evidence>
<feature type="domain" description="Helicase ATP-binding" evidence="2">
    <location>
        <begin position="261"/>
        <end position="393"/>
    </location>
</feature>
<dbReference type="InterPro" id="IPR027417">
    <property type="entry name" value="P-loop_NTPase"/>
</dbReference>
<dbReference type="EMBL" id="AMFJ01028861">
    <property type="protein sequence ID" value="EKD44447.1"/>
    <property type="molecule type" value="Genomic_DNA"/>
</dbReference>
<evidence type="ECO:0000259" key="3">
    <source>
        <dbReference type="PROSITE" id="PS51194"/>
    </source>
</evidence>
<dbReference type="Pfam" id="PF00271">
    <property type="entry name" value="Helicase_C"/>
    <property type="match status" value="1"/>
</dbReference>
<dbReference type="CDD" id="cd09178">
    <property type="entry name" value="PLDc_N_Snf2_like"/>
    <property type="match status" value="1"/>
</dbReference>
<dbReference type="GO" id="GO:0005524">
    <property type="term" value="F:ATP binding"/>
    <property type="evidence" value="ECO:0007669"/>
    <property type="project" value="InterPro"/>
</dbReference>
<keyword evidence="1" id="KW-0378">Hydrolase</keyword>
<evidence type="ECO:0000256" key="1">
    <source>
        <dbReference type="ARBA" id="ARBA00022801"/>
    </source>
</evidence>
<evidence type="ECO:0000259" key="2">
    <source>
        <dbReference type="PROSITE" id="PS51192"/>
    </source>
</evidence>
<dbReference type="Pfam" id="PF13091">
    <property type="entry name" value="PLDc_2"/>
    <property type="match status" value="1"/>
</dbReference>
<dbReference type="InterPro" id="IPR000330">
    <property type="entry name" value="SNF2_N"/>
</dbReference>
<dbReference type="SUPFAM" id="SSF52540">
    <property type="entry name" value="P-loop containing nucleoside triphosphate hydrolases"/>
    <property type="match status" value="2"/>
</dbReference>
<sequence length="1052" mass="124832">MAHTDTKFFTNTENNTLLDRFNKTLSHNTQFFDVLVGYFRTSGFFNLYESLEDIEKIRILVWLNVDRKSFELIEQVKKSKDEAKENFLYNVEREFETTDDKKEVEEGVLKFIEFLQSGKMELRVYPKAQIHSKVYIIRKDQNKSPDYYGSVITGSSNFSLNGMVENLEFNVELKDTPDVNYALERFEELWIDGVDISAEYIDTVKNKTWMNSEITPYDLYLKFLYEYFNIRINDDKKELFYTLPKGFKELEYQKDAVKEALIKLDTYNGFFLADVVWLWKTFIAALIGQQLRWNILIICPPHLTDYWNDTFQDFKVPCQVESLWMLQSIKDKWHDRYDYVFIDEGHRFRNNDTQNYELLKSICLNKKVIVISATPFNNDFDDLLSLISLFQVPRESNIPNLPNIEQFFKNLKSELNKVDRKEDYNSYIAKLKDSSVKIRERLLKYIMIRRTRTEIKQYFSNDIKSQWLTFPEVDKPVKAFYEFDDEINTLFDYTIETIKGLTYARYSPAWYLNKWATQLEAAQQKGLVGIMRTSLVKRLDSSFEAFKMSLWRILTNYEKFLAMYEKGDVFMSKKIDVYDLIENDFDQLLSLVESDDVIKHKKSDFREDDEMNFKKDLVNDYTILTELHNKWIAIKKDPKLDTLKTHLSNELTGKKVIIFTESKETAFYLADKLTEIYSDRVFAYSGSSDDAEKQKIKRSYDPNNENQEDNIDILITTDVLAEGINLHKSNTIINYDIPWNPTRVIQRIWRVNRVGTKHTKIVIYNFFPTKESNDIIALEQNVLSKMEAFVRLLGEDAANLSGDEQIEAQWLFDKLNSAEYLNQEWSGEVSELKYLEQIRKIRDENPELFMRITNLPKKSRTGRKKDDIQDESLFTFFRKGDFLKMFFSNYITTKELDFFQTASLLECTEDEKKLAIDNHSFYDLLGKNKDFFDYELEIEKKEEQTQQNGRSNEKDLIKLISFYLSNKWFLEHEKKYIKSFLETIQLGIVWRDTIRKTKKFLDDNTTITNTAYIISWLQDIIPKEYINFSANPQTQKVKSANIQVILSEYFIS</sequence>
<dbReference type="InterPro" id="IPR014001">
    <property type="entry name" value="Helicase_ATP-bd"/>
</dbReference>
<dbReference type="CDD" id="cd18793">
    <property type="entry name" value="SF2_C_SNF"/>
    <property type="match status" value="1"/>
</dbReference>
<dbReference type="Gene3D" id="3.30.870.10">
    <property type="entry name" value="Endonuclease Chain A"/>
    <property type="match status" value="1"/>
</dbReference>
<name>K1Z4G9_9BACT</name>
<dbReference type="PROSITE" id="PS51194">
    <property type="entry name" value="HELICASE_CTER"/>
    <property type="match status" value="1"/>
</dbReference>